<organism evidence="2 3">
    <name type="scientific">Microbacterium dauci</name>
    <dbReference type="NCBI Taxonomy" id="3048008"/>
    <lineage>
        <taxon>Bacteria</taxon>
        <taxon>Bacillati</taxon>
        <taxon>Actinomycetota</taxon>
        <taxon>Actinomycetes</taxon>
        <taxon>Micrococcales</taxon>
        <taxon>Microbacteriaceae</taxon>
        <taxon>Microbacterium</taxon>
    </lineage>
</organism>
<dbReference type="SUPFAM" id="SSF54909">
    <property type="entry name" value="Dimeric alpha+beta barrel"/>
    <property type="match status" value="1"/>
</dbReference>
<dbReference type="InterPro" id="IPR007138">
    <property type="entry name" value="ABM_dom"/>
</dbReference>
<gene>
    <name evidence="2" type="ORF">QNI14_13665</name>
</gene>
<dbReference type="RefSeq" id="WP_283717180.1">
    <property type="nucleotide sequence ID" value="NZ_JASJND010000008.1"/>
</dbReference>
<evidence type="ECO:0000313" key="3">
    <source>
        <dbReference type="Proteomes" id="UP001321481"/>
    </source>
</evidence>
<feature type="domain" description="ABM" evidence="1">
    <location>
        <begin position="19"/>
        <end position="79"/>
    </location>
</feature>
<evidence type="ECO:0000259" key="1">
    <source>
        <dbReference type="Pfam" id="PF03992"/>
    </source>
</evidence>
<dbReference type="Pfam" id="PF03992">
    <property type="entry name" value="ABM"/>
    <property type="match status" value="1"/>
</dbReference>
<proteinExistence type="predicted"/>
<comment type="caution">
    <text evidence="2">The sequence shown here is derived from an EMBL/GenBank/DDBJ whole genome shotgun (WGS) entry which is preliminary data.</text>
</comment>
<keyword evidence="2" id="KW-0560">Oxidoreductase</keyword>
<keyword evidence="3" id="KW-1185">Reference proteome</keyword>
<protein>
    <submittedName>
        <fullName evidence="2">Antibiotic biosynthesis monooxygenase</fullName>
    </submittedName>
</protein>
<name>A0ABT6ZH53_9MICO</name>
<accession>A0ABT6ZH53</accession>
<dbReference type="EMBL" id="JASJND010000008">
    <property type="protein sequence ID" value="MDJ1115492.1"/>
    <property type="molecule type" value="Genomic_DNA"/>
</dbReference>
<reference evidence="2 3" key="1">
    <citation type="submission" date="2023-05" db="EMBL/GenBank/DDBJ databases">
        <title>Microbacterium dauci sp.nov., Isolated from Carrot Rhizosphere Soil.</title>
        <authorList>
            <person name="Xiao Z."/>
            <person name="Zheng J."/>
        </authorList>
    </citation>
    <scope>NUCLEOTIDE SEQUENCE [LARGE SCALE GENOMIC DNA]</scope>
    <source>
        <strain evidence="2 3">LX3-4</strain>
    </source>
</reference>
<dbReference type="Proteomes" id="UP001321481">
    <property type="component" value="Unassembled WGS sequence"/>
</dbReference>
<dbReference type="GO" id="GO:0004497">
    <property type="term" value="F:monooxygenase activity"/>
    <property type="evidence" value="ECO:0007669"/>
    <property type="project" value="UniProtKB-KW"/>
</dbReference>
<dbReference type="Gene3D" id="3.30.70.100">
    <property type="match status" value="1"/>
</dbReference>
<keyword evidence="2" id="KW-0503">Monooxygenase</keyword>
<evidence type="ECO:0000313" key="2">
    <source>
        <dbReference type="EMBL" id="MDJ1115492.1"/>
    </source>
</evidence>
<dbReference type="InterPro" id="IPR011008">
    <property type="entry name" value="Dimeric_a/b-barrel"/>
</dbReference>
<sequence length="98" mass="10708">MIDIGGVRLSGRMICRNDDEAAAIRAHLDGHIAATRAEPGCLLFEVTPIGGGRIWSVEEIFVDADSFRAHQARTAASEWGRATVGIERAYRIEGMPRD</sequence>